<evidence type="ECO:0000313" key="2">
    <source>
        <dbReference type="EMBL" id="OGH66453.1"/>
    </source>
</evidence>
<dbReference type="InterPro" id="IPR050194">
    <property type="entry name" value="Glycosyltransferase_grp1"/>
</dbReference>
<dbReference type="Pfam" id="PF00534">
    <property type="entry name" value="Glycos_transf_1"/>
    <property type="match status" value="1"/>
</dbReference>
<gene>
    <name evidence="2" type="ORF">A3B90_00385</name>
</gene>
<dbReference type="STRING" id="1798676.A3B90_00385"/>
<sequence length="371" mass="42044">MNDVLAPKTLGVFFTYGVSVSLWKKQGMLAREISLYRALRGNPFEKIYFFTYALEDADLLAQLKEMKIVVCAKKSRMPNFLYSFLLPFLYKTQLRDCSVYKTTQMFGSWTAVLAKWMYKKPLFVRAGFALSTNLRGQGWGKRMLARGVEYLALKNADQVLVTTDTIKSLYEKFTNRITVIPNFVDTKLFVPSDEMLGGKIRILFVGRLSYEKNIANLILAVKNKANFQLNIIGVGPERVKLEALARGAAATIHFLGSVAYKKLPEYFAAADIFVLPSLFEGHPKVLVEAMAAGLPIVGTRVRGIETLIEDHVTGILVGTRSDEIRRGIEEIVEDAVLRENLKRNARVYAEEHFGFEKIVELEREVYRKVLC</sequence>
<dbReference type="InterPro" id="IPR001296">
    <property type="entry name" value="Glyco_trans_1"/>
</dbReference>
<dbReference type="EMBL" id="MFPX01000018">
    <property type="protein sequence ID" value="OGH66453.1"/>
    <property type="molecule type" value="Genomic_DNA"/>
</dbReference>
<evidence type="ECO:0000313" key="3">
    <source>
        <dbReference type="Proteomes" id="UP000178742"/>
    </source>
</evidence>
<dbReference type="Gene3D" id="3.40.50.2000">
    <property type="entry name" value="Glycogen Phosphorylase B"/>
    <property type="match status" value="2"/>
</dbReference>
<reference evidence="2 3" key="1">
    <citation type="journal article" date="2016" name="Nat. Commun.">
        <title>Thousands of microbial genomes shed light on interconnected biogeochemical processes in an aquifer system.</title>
        <authorList>
            <person name="Anantharaman K."/>
            <person name="Brown C.T."/>
            <person name="Hug L.A."/>
            <person name="Sharon I."/>
            <person name="Castelle C.J."/>
            <person name="Probst A.J."/>
            <person name="Thomas B.C."/>
            <person name="Singh A."/>
            <person name="Wilkins M.J."/>
            <person name="Karaoz U."/>
            <person name="Brodie E.L."/>
            <person name="Williams K.H."/>
            <person name="Hubbard S.S."/>
            <person name="Banfield J.F."/>
        </authorList>
    </citation>
    <scope>NUCLEOTIDE SEQUENCE [LARGE SCALE GENOMIC DNA]</scope>
</reference>
<dbReference type="Proteomes" id="UP000178742">
    <property type="component" value="Unassembled WGS sequence"/>
</dbReference>
<dbReference type="SUPFAM" id="SSF53756">
    <property type="entry name" value="UDP-Glycosyltransferase/glycogen phosphorylase"/>
    <property type="match status" value="1"/>
</dbReference>
<feature type="domain" description="Glycosyl transferase family 1" evidence="1">
    <location>
        <begin position="198"/>
        <end position="346"/>
    </location>
</feature>
<proteinExistence type="predicted"/>
<dbReference type="GO" id="GO:0016757">
    <property type="term" value="F:glycosyltransferase activity"/>
    <property type="evidence" value="ECO:0007669"/>
    <property type="project" value="InterPro"/>
</dbReference>
<dbReference type="AlphaFoldDB" id="A0A1F6M4G4"/>
<accession>A0A1F6M4G4</accession>
<dbReference type="PANTHER" id="PTHR45947:SF3">
    <property type="entry name" value="SULFOQUINOVOSYL TRANSFERASE SQD2"/>
    <property type="match status" value="1"/>
</dbReference>
<comment type="caution">
    <text evidence="2">The sequence shown here is derived from an EMBL/GenBank/DDBJ whole genome shotgun (WGS) entry which is preliminary data.</text>
</comment>
<name>A0A1F6M4G4_9BACT</name>
<evidence type="ECO:0000259" key="1">
    <source>
        <dbReference type="Pfam" id="PF00534"/>
    </source>
</evidence>
<protein>
    <recommendedName>
        <fullName evidence="1">Glycosyl transferase family 1 domain-containing protein</fullName>
    </recommendedName>
</protein>
<dbReference type="CDD" id="cd03801">
    <property type="entry name" value="GT4_PimA-like"/>
    <property type="match status" value="1"/>
</dbReference>
<organism evidence="2 3">
    <name type="scientific">Candidatus Magasanikbacteria bacterium RIFCSPHIGHO2_02_FULL_41_13</name>
    <dbReference type="NCBI Taxonomy" id="1798676"/>
    <lineage>
        <taxon>Bacteria</taxon>
        <taxon>Candidatus Magasanikiibacteriota</taxon>
    </lineage>
</organism>
<dbReference type="PANTHER" id="PTHR45947">
    <property type="entry name" value="SULFOQUINOVOSYL TRANSFERASE SQD2"/>
    <property type="match status" value="1"/>
</dbReference>